<comment type="similarity">
    <text evidence="1 3">Belongs to the N-Me-Phe pilin family.</text>
</comment>
<dbReference type="EMBL" id="JACOGC010000001">
    <property type="protein sequence ID" value="MBC3884334.1"/>
    <property type="molecule type" value="Genomic_DNA"/>
</dbReference>
<dbReference type="PROSITE" id="PS00409">
    <property type="entry name" value="PROKAR_NTER_METHYL"/>
    <property type="match status" value="1"/>
</dbReference>
<feature type="transmembrane region" description="Helical" evidence="4">
    <location>
        <begin position="21"/>
        <end position="43"/>
    </location>
</feature>
<organism evidence="5 6">
    <name type="scientific">Undibacterium griseum</name>
    <dbReference type="NCBI Taxonomy" id="2762295"/>
    <lineage>
        <taxon>Bacteria</taxon>
        <taxon>Pseudomonadati</taxon>
        <taxon>Pseudomonadota</taxon>
        <taxon>Betaproteobacteria</taxon>
        <taxon>Burkholderiales</taxon>
        <taxon>Oxalobacteraceae</taxon>
        <taxon>Undibacterium</taxon>
    </lineage>
</organism>
<name>A0ABR6YKI9_9BURK</name>
<evidence type="ECO:0000313" key="5">
    <source>
        <dbReference type="EMBL" id="MBC3884334.1"/>
    </source>
</evidence>
<evidence type="ECO:0000313" key="6">
    <source>
        <dbReference type="Proteomes" id="UP000613113"/>
    </source>
</evidence>
<protein>
    <submittedName>
        <fullName evidence="5">Pilin</fullName>
    </submittedName>
</protein>
<dbReference type="InterPro" id="IPR001082">
    <property type="entry name" value="Pilin"/>
</dbReference>
<gene>
    <name evidence="5" type="ORF">H8K27_04245</name>
</gene>
<keyword evidence="4" id="KW-0812">Transmembrane</keyword>
<reference evidence="5 6" key="1">
    <citation type="submission" date="2020-08" db="EMBL/GenBank/DDBJ databases">
        <title>Novel species isolated from subtropical streams in China.</title>
        <authorList>
            <person name="Lu H."/>
        </authorList>
    </citation>
    <scope>NUCLEOTIDE SEQUENCE [LARGE SCALE GENOMIC DNA]</scope>
    <source>
        <strain evidence="5 6">FT31W</strain>
    </source>
</reference>
<dbReference type="InterPro" id="IPR012902">
    <property type="entry name" value="N_methyl_site"/>
</dbReference>
<keyword evidence="3" id="KW-0281">Fimbrium</keyword>
<accession>A0ABR6YKI9</accession>
<evidence type="ECO:0000256" key="4">
    <source>
        <dbReference type="SAM" id="Phobius"/>
    </source>
</evidence>
<dbReference type="Pfam" id="PF00114">
    <property type="entry name" value="Pilin"/>
    <property type="match status" value="1"/>
</dbReference>
<dbReference type="RefSeq" id="WP_186861925.1">
    <property type="nucleotide sequence ID" value="NZ_JACOGC010000001.1"/>
</dbReference>
<dbReference type="NCBIfam" id="TIGR02532">
    <property type="entry name" value="IV_pilin_GFxxxE"/>
    <property type="match status" value="1"/>
</dbReference>
<proteinExistence type="inferred from homology"/>
<evidence type="ECO:0000256" key="3">
    <source>
        <dbReference type="RuleBase" id="RU000389"/>
    </source>
</evidence>
<dbReference type="InterPro" id="IPR045584">
    <property type="entry name" value="Pilin-like"/>
</dbReference>
<dbReference type="PANTHER" id="PTHR30093:SF34">
    <property type="entry name" value="PREPILIN PEPTIDASE-DEPENDENT PROTEIN D"/>
    <property type="match status" value="1"/>
</dbReference>
<keyword evidence="4" id="KW-0472">Membrane</keyword>
<keyword evidence="6" id="KW-1185">Reference proteome</keyword>
<evidence type="ECO:0000256" key="2">
    <source>
        <dbReference type="ARBA" id="ARBA00022481"/>
    </source>
</evidence>
<dbReference type="Pfam" id="PF07963">
    <property type="entry name" value="N_methyl"/>
    <property type="match status" value="1"/>
</dbReference>
<evidence type="ECO:0000256" key="1">
    <source>
        <dbReference type="ARBA" id="ARBA00005233"/>
    </source>
</evidence>
<keyword evidence="4" id="KW-1133">Transmembrane helix</keyword>
<keyword evidence="2" id="KW-0488">Methylation</keyword>
<dbReference type="Gene3D" id="3.30.700.10">
    <property type="entry name" value="Glycoprotein, Type 4 Pilin"/>
    <property type="match status" value="1"/>
</dbReference>
<sequence length="158" mass="16785">MKCHLFAVLHRRNRDFQQGFTLIELMIVVAIIGILASIALPAYNDYATRAQVTEVIDLLGGMKVTVSEYAHQKNTWPTAFVAPTSNPAPSEIVATLQGKYAAVSSTMTGTYPNGTLTGTLTDGQANGSNITLVTTDGGDTWSCTGGTLAAKYRPVACK</sequence>
<dbReference type="SUPFAM" id="SSF54523">
    <property type="entry name" value="Pili subunits"/>
    <property type="match status" value="1"/>
</dbReference>
<dbReference type="PANTHER" id="PTHR30093">
    <property type="entry name" value="GENERAL SECRETION PATHWAY PROTEIN G"/>
    <property type="match status" value="1"/>
</dbReference>
<comment type="caution">
    <text evidence="5">The sequence shown here is derived from an EMBL/GenBank/DDBJ whole genome shotgun (WGS) entry which is preliminary data.</text>
</comment>
<dbReference type="Proteomes" id="UP000613113">
    <property type="component" value="Unassembled WGS sequence"/>
</dbReference>